<evidence type="ECO:0000256" key="5">
    <source>
        <dbReference type="SAM" id="Phobius"/>
    </source>
</evidence>
<evidence type="ECO:0000259" key="6">
    <source>
        <dbReference type="PROSITE" id="PS50011"/>
    </source>
</evidence>
<dbReference type="EMBL" id="CAXLJM020000004">
    <property type="protein sequence ID" value="CAL8069220.1"/>
    <property type="molecule type" value="Genomic_DNA"/>
</dbReference>
<name>A0ABP1PJY3_9HEXA</name>
<dbReference type="PRINTS" id="PR00109">
    <property type="entry name" value="TYRKINASE"/>
</dbReference>
<dbReference type="PANTHER" id="PTHR24416">
    <property type="entry name" value="TYROSINE-PROTEIN KINASE RECEPTOR"/>
    <property type="match status" value="1"/>
</dbReference>
<dbReference type="InterPro" id="IPR017441">
    <property type="entry name" value="Protein_kinase_ATP_BS"/>
</dbReference>
<keyword evidence="3" id="KW-0547">Nucleotide-binding</keyword>
<dbReference type="InterPro" id="IPR001245">
    <property type="entry name" value="Ser-Thr/Tyr_kinase_cat_dom"/>
</dbReference>
<feature type="transmembrane region" description="Helical" evidence="5">
    <location>
        <begin position="477"/>
        <end position="501"/>
    </location>
</feature>
<protein>
    <recommendedName>
        <fullName evidence="6">Protein kinase domain-containing protein</fullName>
    </recommendedName>
</protein>
<keyword evidence="5" id="KW-0812">Transmembrane</keyword>
<accession>A0ABP1PJY3</accession>
<keyword evidence="8" id="KW-1185">Reference proteome</keyword>
<dbReference type="PROSITE" id="PS00109">
    <property type="entry name" value="PROTEIN_KINASE_TYR"/>
    <property type="match status" value="1"/>
</dbReference>
<organism evidence="7 8">
    <name type="scientific">Orchesella dallaii</name>
    <dbReference type="NCBI Taxonomy" id="48710"/>
    <lineage>
        <taxon>Eukaryota</taxon>
        <taxon>Metazoa</taxon>
        <taxon>Ecdysozoa</taxon>
        <taxon>Arthropoda</taxon>
        <taxon>Hexapoda</taxon>
        <taxon>Collembola</taxon>
        <taxon>Entomobryomorpha</taxon>
        <taxon>Entomobryoidea</taxon>
        <taxon>Orchesellidae</taxon>
        <taxon>Orchesellinae</taxon>
        <taxon>Orchesella</taxon>
    </lineage>
</organism>
<evidence type="ECO:0000313" key="8">
    <source>
        <dbReference type="Proteomes" id="UP001642540"/>
    </source>
</evidence>
<evidence type="ECO:0000256" key="2">
    <source>
        <dbReference type="ARBA" id="ARBA00051243"/>
    </source>
</evidence>
<evidence type="ECO:0000313" key="7">
    <source>
        <dbReference type="EMBL" id="CAL8069220.1"/>
    </source>
</evidence>
<comment type="catalytic activity">
    <reaction evidence="2">
        <text>L-tyrosyl-[protein] + ATP = O-phospho-L-tyrosyl-[protein] + ADP + H(+)</text>
        <dbReference type="Rhea" id="RHEA:10596"/>
        <dbReference type="Rhea" id="RHEA-COMP:10136"/>
        <dbReference type="Rhea" id="RHEA-COMP:20101"/>
        <dbReference type="ChEBI" id="CHEBI:15378"/>
        <dbReference type="ChEBI" id="CHEBI:30616"/>
        <dbReference type="ChEBI" id="CHEBI:46858"/>
        <dbReference type="ChEBI" id="CHEBI:61978"/>
        <dbReference type="ChEBI" id="CHEBI:456216"/>
        <dbReference type="EC" id="2.7.10.1"/>
    </reaction>
</comment>
<keyword evidence="5" id="KW-0472">Membrane</keyword>
<dbReference type="InterPro" id="IPR000719">
    <property type="entry name" value="Prot_kinase_dom"/>
</dbReference>
<proteinExistence type="predicted"/>
<evidence type="ECO:0000256" key="1">
    <source>
        <dbReference type="ARBA" id="ARBA00004167"/>
    </source>
</evidence>
<feature type="domain" description="Protein kinase" evidence="6">
    <location>
        <begin position="556"/>
        <end position="842"/>
    </location>
</feature>
<feature type="region of interest" description="Disordered" evidence="4">
    <location>
        <begin position="217"/>
        <end position="241"/>
    </location>
</feature>
<dbReference type="CDD" id="cd00192">
    <property type="entry name" value="PTKc"/>
    <property type="match status" value="1"/>
</dbReference>
<evidence type="ECO:0000256" key="3">
    <source>
        <dbReference type="PROSITE-ProRule" id="PRU10141"/>
    </source>
</evidence>
<feature type="transmembrane region" description="Helical" evidence="5">
    <location>
        <begin position="33"/>
        <end position="50"/>
    </location>
</feature>
<dbReference type="Pfam" id="PF07714">
    <property type="entry name" value="PK_Tyr_Ser-Thr"/>
    <property type="match status" value="1"/>
</dbReference>
<keyword evidence="5" id="KW-1133">Transmembrane helix</keyword>
<dbReference type="PROSITE" id="PS00107">
    <property type="entry name" value="PROTEIN_KINASE_ATP"/>
    <property type="match status" value="1"/>
</dbReference>
<dbReference type="PANTHER" id="PTHR24416:SF600">
    <property type="entry name" value="PDGF- AND VEGF-RECEPTOR RELATED, ISOFORM J"/>
    <property type="match status" value="1"/>
</dbReference>
<dbReference type="Gene3D" id="1.10.510.10">
    <property type="entry name" value="Transferase(Phosphotransferase) domain 1"/>
    <property type="match status" value="1"/>
</dbReference>
<feature type="compositionally biased region" description="Basic and acidic residues" evidence="4">
    <location>
        <begin position="230"/>
        <end position="241"/>
    </location>
</feature>
<dbReference type="Proteomes" id="UP001642540">
    <property type="component" value="Unassembled WGS sequence"/>
</dbReference>
<comment type="subcellular location">
    <subcellularLocation>
        <location evidence="1">Membrane</location>
        <topology evidence="1">Single-pass membrane protein</topology>
    </subcellularLocation>
</comment>
<feature type="binding site" evidence="3">
    <location>
        <position position="589"/>
    </location>
    <ligand>
        <name>ATP</name>
        <dbReference type="ChEBI" id="CHEBI:30616"/>
    </ligand>
</feature>
<dbReference type="InterPro" id="IPR050122">
    <property type="entry name" value="RTK"/>
</dbReference>
<dbReference type="PROSITE" id="PS50011">
    <property type="entry name" value="PROTEIN_KINASE_DOM"/>
    <property type="match status" value="1"/>
</dbReference>
<dbReference type="SUPFAM" id="SSF56112">
    <property type="entry name" value="Protein kinase-like (PK-like)"/>
    <property type="match status" value="1"/>
</dbReference>
<dbReference type="Gene3D" id="3.30.200.20">
    <property type="entry name" value="Phosphorylase Kinase, domain 1"/>
    <property type="match status" value="1"/>
</dbReference>
<dbReference type="InterPro" id="IPR008266">
    <property type="entry name" value="Tyr_kinase_AS"/>
</dbReference>
<evidence type="ECO:0000256" key="4">
    <source>
        <dbReference type="SAM" id="MobiDB-lite"/>
    </source>
</evidence>
<comment type="caution">
    <text evidence="7">The sequence shown here is derived from an EMBL/GenBank/DDBJ whole genome shotgun (WGS) entry which is preliminary data.</text>
</comment>
<reference evidence="7 8" key="1">
    <citation type="submission" date="2024-08" db="EMBL/GenBank/DDBJ databases">
        <authorList>
            <person name="Cucini C."/>
            <person name="Frati F."/>
        </authorList>
    </citation>
    <scope>NUCLEOTIDE SEQUENCE [LARGE SCALE GENOMIC DNA]</scope>
</reference>
<keyword evidence="3" id="KW-0067">ATP-binding</keyword>
<gene>
    <name evidence="7" type="ORF">ODALV1_LOCUS657</name>
</gene>
<dbReference type="InterPro" id="IPR011009">
    <property type="entry name" value="Kinase-like_dom_sf"/>
</dbReference>
<sequence>MKPGRSPERARVGTNIVVDCGGRNRNRKSCWRSYLMCWFVLIVTTSSWLSQFRQVSGLFQQRSMEARNCSNFRHDEYPLMSVQHGDQRFTNKSFSIREDNVLDHEVFFFKCVAPYPIEWVSIDPSVNALNQATSNPTKAVAAHLHIYRTVSDISDRSTYRFIISTRVRYKKDQGFRDINGTCRSIVKPDCLSTSIVSLNPQGSVAMKIFDRFQQNQQASSSLPGSSSRQVDAKDRESTGSHSDIDCDYRIFYDENSRLTFTCEQNDGTPSSIRFFHQCSNAMTCLNLYRNSRMPSGCAQPAKNFTCIGCEGKQFGLSQGVIGCGSTAEEEIHGRSRKLLFFFTSLPNLHFSAKLYFSMEDAEPNEMIWLSEFPKEVSLGAQITVTCNVSSYYFAGGTRLALKFADSNKMTFIKAVVKNSDGSYQYASTTGGTTIEATIPINSTSIQRVYCFAPVWNSFEWVNKSREIIVKEVISEDVIIAVSVTIFLTALLVAMMFGILWVRIGKKTGRMNILTTSEIEEFRRCSVSDENKSIKLQNYNDMVYDTTYELKRDRLLIDETAILGHGHFGVVLKGVVKDLRSEARINVAVKTLKTKVDVGSLKALLSELKILASIGKHSNIVNLVGACTKKMGKGEVYVCVEYCANGNLQNFLRQHRQTFRNQLENDVLVIETPIRKLSSSSENIMTIDLIKWAWETAKGMEFLGSKKVIHGDLATRNILLTADHVAKVSDFGLSRQLVDYYYVQKETGPMPWKWMALESLRDMKFSVQSDIWSFGVTLWELFTLAEIPYSGCCWSAEFVETLAEGHRLGKPKFATSEMYDLMRECWKGDFSSRPSFFAIRMFFEDILTQCTNQDYMQFSVSTTDGSYSEIMQSQPLLHSPRIIIEEEGEDDVFE</sequence>